<dbReference type="GO" id="GO:0005634">
    <property type="term" value="C:nucleus"/>
    <property type="evidence" value="ECO:0007669"/>
    <property type="project" value="TreeGrafter"/>
</dbReference>
<evidence type="ECO:0000256" key="5">
    <source>
        <dbReference type="SAM" id="MobiDB-lite"/>
    </source>
</evidence>
<dbReference type="Proteomes" id="UP000800200">
    <property type="component" value="Unassembled WGS sequence"/>
</dbReference>
<feature type="domain" description="C3H1-type" evidence="6">
    <location>
        <begin position="174"/>
        <end position="202"/>
    </location>
</feature>
<feature type="domain" description="C3H1-type" evidence="6">
    <location>
        <begin position="147"/>
        <end position="173"/>
    </location>
</feature>
<proteinExistence type="predicted"/>
<feature type="region of interest" description="Disordered" evidence="5">
    <location>
        <begin position="288"/>
        <end position="309"/>
    </location>
</feature>
<dbReference type="PANTHER" id="PTHR46156">
    <property type="entry name" value="CCCH ZINGC FINGER"/>
    <property type="match status" value="1"/>
</dbReference>
<keyword evidence="2 4" id="KW-0863">Zinc-finger</keyword>
<dbReference type="PANTHER" id="PTHR46156:SF1">
    <property type="entry name" value="ZINC FINGER CCCH DOMAIN-CONTAINING PROTEIN 3"/>
    <property type="match status" value="1"/>
</dbReference>
<evidence type="ECO:0000259" key="6">
    <source>
        <dbReference type="PROSITE" id="PS50103"/>
    </source>
</evidence>
<dbReference type="InterPro" id="IPR000571">
    <property type="entry name" value="Znf_CCCH"/>
</dbReference>
<dbReference type="Gene3D" id="4.10.1000.10">
    <property type="entry name" value="Zinc finger, CCCH-type"/>
    <property type="match status" value="2"/>
</dbReference>
<feature type="compositionally biased region" description="Pro residues" evidence="5">
    <location>
        <begin position="1"/>
        <end position="10"/>
    </location>
</feature>
<evidence type="ECO:0000256" key="3">
    <source>
        <dbReference type="ARBA" id="ARBA00022833"/>
    </source>
</evidence>
<accession>A0A6A6E8C8</accession>
<dbReference type="EMBL" id="ML994628">
    <property type="protein sequence ID" value="KAF2186829.1"/>
    <property type="molecule type" value="Genomic_DNA"/>
</dbReference>
<organism evidence="7 8">
    <name type="scientific">Zopfia rhizophila CBS 207.26</name>
    <dbReference type="NCBI Taxonomy" id="1314779"/>
    <lineage>
        <taxon>Eukaryota</taxon>
        <taxon>Fungi</taxon>
        <taxon>Dikarya</taxon>
        <taxon>Ascomycota</taxon>
        <taxon>Pezizomycotina</taxon>
        <taxon>Dothideomycetes</taxon>
        <taxon>Dothideomycetes incertae sedis</taxon>
        <taxon>Zopfiaceae</taxon>
        <taxon>Zopfia</taxon>
    </lineage>
</organism>
<keyword evidence="8" id="KW-1185">Reference proteome</keyword>
<keyword evidence="3 4" id="KW-0862">Zinc</keyword>
<dbReference type="PROSITE" id="PS50103">
    <property type="entry name" value="ZF_C3H1"/>
    <property type="match status" value="3"/>
</dbReference>
<protein>
    <recommendedName>
        <fullName evidence="6">C3H1-type domain-containing protein</fullName>
    </recommendedName>
</protein>
<feature type="domain" description="C3H1-type" evidence="6">
    <location>
        <begin position="118"/>
        <end position="146"/>
    </location>
</feature>
<evidence type="ECO:0000256" key="4">
    <source>
        <dbReference type="PROSITE-ProRule" id="PRU00723"/>
    </source>
</evidence>
<evidence type="ECO:0000256" key="1">
    <source>
        <dbReference type="ARBA" id="ARBA00022723"/>
    </source>
</evidence>
<feature type="zinc finger region" description="C3H1-type" evidence="4">
    <location>
        <begin position="118"/>
        <end position="146"/>
    </location>
</feature>
<gene>
    <name evidence="7" type="ORF">K469DRAFT_686068</name>
</gene>
<feature type="compositionally biased region" description="Basic and acidic residues" evidence="5">
    <location>
        <begin position="12"/>
        <end position="23"/>
    </location>
</feature>
<evidence type="ECO:0000256" key="2">
    <source>
        <dbReference type="ARBA" id="ARBA00022771"/>
    </source>
</evidence>
<feature type="region of interest" description="Disordered" evidence="5">
    <location>
        <begin position="1"/>
        <end position="23"/>
    </location>
</feature>
<feature type="region of interest" description="Disordered" evidence="5">
    <location>
        <begin position="232"/>
        <end position="271"/>
    </location>
</feature>
<dbReference type="SMART" id="SM00356">
    <property type="entry name" value="ZnF_C3H1"/>
    <property type="match status" value="4"/>
</dbReference>
<feature type="compositionally biased region" description="Polar residues" evidence="5">
    <location>
        <begin position="293"/>
        <end position="302"/>
    </location>
</feature>
<dbReference type="OrthoDB" id="410307at2759"/>
<evidence type="ECO:0000313" key="7">
    <source>
        <dbReference type="EMBL" id="KAF2186829.1"/>
    </source>
</evidence>
<feature type="zinc finger region" description="C3H1-type" evidence="4">
    <location>
        <begin position="174"/>
        <end position="202"/>
    </location>
</feature>
<reference evidence="7" key="1">
    <citation type="journal article" date="2020" name="Stud. Mycol.">
        <title>101 Dothideomycetes genomes: a test case for predicting lifestyles and emergence of pathogens.</title>
        <authorList>
            <person name="Haridas S."/>
            <person name="Albert R."/>
            <person name="Binder M."/>
            <person name="Bloem J."/>
            <person name="Labutti K."/>
            <person name="Salamov A."/>
            <person name="Andreopoulos B."/>
            <person name="Baker S."/>
            <person name="Barry K."/>
            <person name="Bills G."/>
            <person name="Bluhm B."/>
            <person name="Cannon C."/>
            <person name="Castanera R."/>
            <person name="Culley D."/>
            <person name="Daum C."/>
            <person name="Ezra D."/>
            <person name="Gonzalez J."/>
            <person name="Henrissat B."/>
            <person name="Kuo A."/>
            <person name="Liang C."/>
            <person name="Lipzen A."/>
            <person name="Lutzoni F."/>
            <person name="Magnuson J."/>
            <person name="Mondo S."/>
            <person name="Nolan M."/>
            <person name="Ohm R."/>
            <person name="Pangilinan J."/>
            <person name="Park H.-J."/>
            <person name="Ramirez L."/>
            <person name="Alfaro M."/>
            <person name="Sun H."/>
            <person name="Tritt A."/>
            <person name="Yoshinaga Y."/>
            <person name="Zwiers L.-H."/>
            <person name="Turgeon B."/>
            <person name="Goodwin S."/>
            <person name="Spatafora J."/>
            <person name="Crous P."/>
            <person name="Grigoriev I."/>
        </authorList>
    </citation>
    <scope>NUCLEOTIDE SEQUENCE</scope>
    <source>
        <strain evidence="7">CBS 207.26</strain>
    </source>
</reference>
<dbReference type="AlphaFoldDB" id="A0A6A6E8C8"/>
<dbReference type="GO" id="GO:0008270">
    <property type="term" value="F:zinc ion binding"/>
    <property type="evidence" value="ECO:0007669"/>
    <property type="project" value="UniProtKB-KW"/>
</dbReference>
<dbReference type="InterPro" id="IPR036855">
    <property type="entry name" value="Znf_CCCH_sf"/>
</dbReference>
<sequence length="309" mass="34472">MPRPPQPPPFLTREEMEKMTDDQKRRRIAELSSYNFGRKMEQQAAIVRKGHVSTSSRRWGVQGSYSQRFHPYQRQERGDTHGQASNSNGLEEKSPVNCIMFTRTGTCKRSSCKYTHDPEKTAICKVFLSKGSCSVGDICPLSHQPSPNCSPTCIHFLRDNCTNEKCRYAHVSISPRAPVCDTFARLGYCDKGAECSNIHTFECPDFVNKGTCNAKHCRLPHVTHAGRLRRVRSSLDSSDAESPMALSSPENGNLDTESPVALNSAEDGNLDGELSLDIKSEADFNTKSKRNNDTVTELSQQADYVPFDS</sequence>
<name>A0A6A6E8C8_9PEZI</name>
<keyword evidence="1 4" id="KW-0479">Metal-binding</keyword>
<evidence type="ECO:0000313" key="8">
    <source>
        <dbReference type="Proteomes" id="UP000800200"/>
    </source>
</evidence>
<dbReference type="SUPFAM" id="SSF90229">
    <property type="entry name" value="CCCH zinc finger"/>
    <property type="match status" value="2"/>
</dbReference>
<feature type="zinc finger region" description="C3H1-type" evidence="4">
    <location>
        <begin position="147"/>
        <end position="173"/>
    </location>
</feature>